<protein>
    <submittedName>
        <fullName evidence="1">Uncharacterized protein</fullName>
    </submittedName>
</protein>
<accession>A0A0N7M9U2</accession>
<dbReference type="EMBL" id="CYTW01000003">
    <property type="protein sequence ID" value="CUK03550.1"/>
    <property type="molecule type" value="Genomic_DNA"/>
</dbReference>
<proteinExistence type="predicted"/>
<name>A0A0N7M9U2_9RHOB</name>
<evidence type="ECO:0000313" key="2">
    <source>
        <dbReference type="Proteomes" id="UP000051870"/>
    </source>
</evidence>
<dbReference type="RefSeq" id="WP_267885812.1">
    <property type="nucleotide sequence ID" value="NZ_CANLZE010000003.1"/>
</dbReference>
<dbReference type="Proteomes" id="UP000051870">
    <property type="component" value="Unassembled WGS sequence"/>
</dbReference>
<reference evidence="2" key="1">
    <citation type="submission" date="2015-09" db="EMBL/GenBank/DDBJ databases">
        <authorList>
            <person name="Rodrigo-Torres Lidia"/>
            <person name="Arahal R.David."/>
        </authorList>
    </citation>
    <scope>NUCLEOTIDE SEQUENCE [LARGE SCALE GENOMIC DNA]</scope>
    <source>
        <strain evidence="2">CECT 7735</strain>
    </source>
</reference>
<evidence type="ECO:0000313" key="1">
    <source>
        <dbReference type="EMBL" id="CUK03550.1"/>
    </source>
</evidence>
<dbReference type="GeneID" id="83883157"/>
<gene>
    <name evidence="1" type="ORF">PH7735_02679</name>
</gene>
<sequence length="44" mass="5153">MRKDYYTPRIENAGQAGTSLLEKARQRRLRALLACENQQDNLFL</sequence>
<organism evidence="1 2">
    <name type="scientific">Shimia thalassica</name>
    <dbReference type="NCBI Taxonomy" id="1715693"/>
    <lineage>
        <taxon>Bacteria</taxon>
        <taxon>Pseudomonadati</taxon>
        <taxon>Pseudomonadota</taxon>
        <taxon>Alphaproteobacteria</taxon>
        <taxon>Rhodobacterales</taxon>
        <taxon>Roseobacteraceae</taxon>
    </lineage>
</organism>
<keyword evidence="2" id="KW-1185">Reference proteome</keyword>
<dbReference type="AlphaFoldDB" id="A0A0N7M9U2"/>